<reference evidence="4 5" key="1">
    <citation type="submission" date="2018-10" db="EMBL/GenBank/DDBJ databases">
        <title>Proposal of Lysobacter pythonis sp. nov. isolated from royal pythons (Python regius).</title>
        <authorList>
            <person name="Hans-Juergen B."/>
            <person name="Huptas C."/>
            <person name="Sandra B."/>
            <person name="Igor L."/>
            <person name="Joachim S."/>
            <person name="Siegfried S."/>
            <person name="Mareike W."/>
            <person name="Peter K."/>
        </authorList>
    </citation>
    <scope>NUCLEOTIDE SEQUENCE [LARGE SCALE GENOMIC DNA]</scope>
    <source>
        <strain evidence="4 5">4284/11</strain>
    </source>
</reference>
<dbReference type="EMBL" id="RFLY01000014">
    <property type="protein sequence ID" value="RMH90738.1"/>
    <property type="molecule type" value="Genomic_DNA"/>
</dbReference>
<dbReference type="InterPro" id="IPR054535">
    <property type="entry name" value="HphA_N"/>
</dbReference>
<dbReference type="InterPro" id="IPR011250">
    <property type="entry name" value="OMP/PagP_B-barrel"/>
</dbReference>
<dbReference type="AlphaFoldDB" id="A0A3M2HNY0"/>
<organism evidence="4 5">
    <name type="scientific">Solilutibacter pythonis</name>
    <dbReference type="NCBI Taxonomy" id="2483112"/>
    <lineage>
        <taxon>Bacteria</taxon>
        <taxon>Pseudomonadati</taxon>
        <taxon>Pseudomonadota</taxon>
        <taxon>Gammaproteobacteria</taxon>
        <taxon>Lysobacterales</taxon>
        <taxon>Lysobacteraceae</taxon>
        <taxon>Solilutibacter</taxon>
    </lineage>
</organism>
<dbReference type="OrthoDB" id="8607327at2"/>
<dbReference type="InterPro" id="IPR054843">
    <property type="entry name" value="Slam_hemophilin_C"/>
</dbReference>
<keyword evidence="5" id="KW-1185">Reference proteome</keyword>
<evidence type="ECO:0000259" key="3">
    <source>
        <dbReference type="Pfam" id="PF22829"/>
    </source>
</evidence>
<dbReference type="Pfam" id="PF22829">
    <property type="entry name" value="HphA_C"/>
    <property type="match status" value="1"/>
</dbReference>
<dbReference type="SUPFAM" id="SSF56925">
    <property type="entry name" value="OMPA-like"/>
    <property type="match status" value="1"/>
</dbReference>
<accession>A0A3M2HNY0</accession>
<dbReference type="Gene3D" id="2.40.160.90">
    <property type="match status" value="1"/>
</dbReference>
<sequence>MKKQYKFSTLALALLAIGMIGSAQAEDQFVGGSSNTKNVVTGKSVGNGGPHKPGFAGIGVRTLYNLKIVDLQGVAKLSIPYGTSDGVSVYSLALPVVNLPGSHLGMGVFSFAKVGAGDVWFGEWSTNGSIGGFTDRTVYYVGDKAGTTMPTGGSATYAVKGINKHNTLGTNLMSGTFTADFGANTLSGSIANSDLKVTINANISGSGFNGTATAMSTNTSTPNGASGSSQGQFYGNQAAALAGMATFAGGSQYDTAFGGNKQP</sequence>
<feature type="domain" description="HphA N-terminal heme-binding" evidence="2">
    <location>
        <begin position="23"/>
        <end position="130"/>
    </location>
</feature>
<feature type="signal peptide" evidence="1">
    <location>
        <begin position="1"/>
        <end position="25"/>
    </location>
</feature>
<keyword evidence="1" id="KW-0732">Signal</keyword>
<evidence type="ECO:0000259" key="2">
    <source>
        <dbReference type="Pfam" id="PF22828"/>
    </source>
</evidence>
<dbReference type="InterPro" id="IPR054536">
    <property type="entry name" value="HphA_C"/>
</dbReference>
<name>A0A3M2HNY0_9GAMM</name>
<dbReference type="Proteomes" id="UP000275012">
    <property type="component" value="Unassembled WGS sequence"/>
</dbReference>
<feature type="chain" id="PRO_5018189911" evidence="1">
    <location>
        <begin position="26"/>
        <end position="263"/>
    </location>
</feature>
<proteinExistence type="predicted"/>
<dbReference type="Pfam" id="PF22828">
    <property type="entry name" value="HphA_N"/>
    <property type="match status" value="1"/>
</dbReference>
<protein>
    <submittedName>
        <fullName evidence="4">Uncharacterized protein</fullName>
    </submittedName>
</protein>
<evidence type="ECO:0000313" key="4">
    <source>
        <dbReference type="EMBL" id="RMH90738.1"/>
    </source>
</evidence>
<dbReference type="NCBIfam" id="NF041636">
    <property type="entry name" value="slam_lipo"/>
    <property type="match status" value="1"/>
</dbReference>
<gene>
    <name evidence="4" type="ORF">EBB59_09800</name>
</gene>
<evidence type="ECO:0000256" key="1">
    <source>
        <dbReference type="SAM" id="SignalP"/>
    </source>
</evidence>
<dbReference type="RefSeq" id="WP_122101981.1">
    <property type="nucleotide sequence ID" value="NZ_RFLY01000014.1"/>
</dbReference>
<evidence type="ECO:0000313" key="5">
    <source>
        <dbReference type="Proteomes" id="UP000275012"/>
    </source>
</evidence>
<feature type="domain" description="HphA C-terminal" evidence="3">
    <location>
        <begin position="147"/>
        <end position="261"/>
    </location>
</feature>
<comment type="caution">
    <text evidence="4">The sequence shown here is derived from an EMBL/GenBank/DDBJ whole genome shotgun (WGS) entry which is preliminary data.</text>
</comment>